<feature type="transmembrane region" description="Helical" evidence="14">
    <location>
        <begin position="222"/>
        <end position="249"/>
    </location>
</feature>
<dbReference type="OMA" id="VICIMTI"/>
<evidence type="ECO:0000256" key="4">
    <source>
        <dbReference type="ARBA" id="ARBA00022606"/>
    </source>
</evidence>
<keyword evidence="6 14" id="KW-1133">Transmembrane helix</keyword>
<feature type="transmembrane region" description="Helical" evidence="14">
    <location>
        <begin position="38"/>
        <end position="60"/>
    </location>
</feature>
<comment type="subcellular location">
    <subcellularLocation>
        <location evidence="1 13">Membrane</location>
        <topology evidence="1 13">Multi-pass membrane protein</topology>
    </subcellularLocation>
</comment>
<protein>
    <recommendedName>
        <fullName evidence="13">Taste receptor type 2</fullName>
    </recommendedName>
</protein>
<keyword evidence="11 13" id="KW-0807">Transducer</keyword>
<evidence type="ECO:0000256" key="8">
    <source>
        <dbReference type="ARBA" id="ARBA00023136"/>
    </source>
</evidence>
<dbReference type="PANTHER" id="PTHR11394">
    <property type="entry name" value="TASTE RECEPTOR TYPE 2"/>
    <property type="match status" value="1"/>
</dbReference>
<dbReference type="SUPFAM" id="SSF81321">
    <property type="entry name" value="Family A G protein-coupled receptor-like"/>
    <property type="match status" value="1"/>
</dbReference>
<comment type="similarity">
    <text evidence="2 12">Belongs to the G-protein coupled receptor T2R family.</text>
</comment>
<evidence type="ECO:0000256" key="3">
    <source>
        <dbReference type="ARBA" id="ARBA00022480"/>
    </source>
</evidence>
<reference evidence="15 16" key="1">
    <citation type="journal article" date="2019" name="Proc. Natl. Acad. Sci. U.S.A.">
        <title>Regulatory changes in pterin and carotenoid genes underlie balanced color polymorphisms in the wall lizard.</title>
        <authorList>
            <person name="Andrade P."/>
            <person name="Pinho C."/>
            <person name="Perez I de Lanuza G."/>
            <person name="Afonso S."/>
            <person name="Brejcha J."/>
            <person name="Rubin C.J."/>
            <person name="Wallerman O."/>
            <person name="Pereira P."/>
            <person name="Sabatino S.J."/>
            <person name="Bellati A."/>
            <person name="Pellitteri-Rosa D."/>
            <person name="Bosakova Z."/>
            <person name="Bunikis I."/>
            <person name="Carretero M.A."/>
            <person name="Feiner N."/>
            <person name="Marsik P."/>
            <person name="Pauperio F."/>
            <person name="Salvi D."/>
            <person name="Soler L."/>
            <person name="While G.M."/>
            <person name="Uller T."/>
            <person name="Font E."/>
            <person name="Andersson L."/>
            <person name="Carneiro M."/>
        </authorList>
    </citation>
    <scope>NUCLEOTIDE SEQUENCE</scope>
</reference>
<keyword evidence="16" id="KW-1185">Reference proteome</keyword>
<evidence type="ECO:0000313" key="16">
    <source>
        <dbReference type="Proteomes" id="UP000472272"/>
    </source>
</evidence>
<gene>
    <name evidence="15" type="primary">LOC114588005</name>
</gene>
<evidence type="ECO:0000256" key="10">
    <source>
        <dbReference type="ARBA" id="ARBA00023180"/>
    </source>
</evidence>
<evidence type="ECO:0000313" key="15">
    <source>
        <dbReference type="Ensembl" id="ENSPMRP00000032235.1"/>
    </source>
</evidence>
<reference evidence="15" key="2">
    <citation type="submission" date="2025-08" db="UniProtKB">
        <authorList>
            <consortium name="Ensembl"/>
        </authorList>
    </citation>
    <scope>IDENTIFICATION</scope>
</reference>
<evidence type="ECO:0000256" key="14">
    <source>
        <dbReference type="SAM" id="Phobius"/>
    </source>
</evidence>
<evidence type="ECO:0000256" key="9">
    <source>
        <dbReference type="ARBA" id="ARBA00023170"/>
    </source>
</evidence>
<name>A0A670K7F7_PODMU</name>
<evidence type="ECO:0000256" key="13">
    <source>
        <dbReference type="RuleBase" id="RU004424"/>
    </source>
</evidence>
<sequence length="295" mass="33469">GVFFLPPLFLSRMVGNGFIAIVNFIDWQRSRKLSPADMILSCLGLFRFLFHEVVIQSAIFNLFFMDAVRLTDVKMAGYSGWTFVTTTDLWFATWLSVLYCVKIANFSHPLFLQMKRRFPGLVPWLLLGTVGFSAITTTVAVIGSSKMTKCNLFESFPSNNSDSEIKMSNDCWYVALLYTAPNLLPFMIFLSSSILLLTSLWRHKNLLQSSARDASTEVHQNAIKALASFLILYVSSFLMEILSILFYWIGITDAWALILILNVIASYSSGHAVILIFMNPRLKQKSIRILHQLKC</sequence>
<keyword evidence="10" id="KW-0325">Glycoprotein</keyword>
<keyword evidence="9 13" id="KW-0675">Receptor</keyword>
<feature type="transmembrane region" description="Helical" evidence="14">
    <location>
        <begin position="80"/>
        <end position="101"/>
    </location>
</feature>
<keyword evidence="8 13" id="KW-0472">Membrane</keyword>
<feature type="transmembrane region" description="Helical" evidence="14">
    <location>
        <begin position="6"/>
        <end position="26"/>
    </location>
</feature>
<dbReference type="Proteomes" id="UP000472272">
    <property type="component" value="Chromosome 17"/>
</dbReference>
<feature type="transmembrane region" description="Helical" evidence="14">
    <location>
        <begin position="121"/>
        <end position="143"/>
    </location>
</feature>
<reference evidence="15" key="3">
    <citation type="submission" date="2025-09" db="UniProtKB">
        <authorList>
            <consortium name="Ensembl"/>
        </authorList>
    </citation>
    <scope>IDENTIFICATION</scope>
</reference>
<evidence type="ECO:0000256" key="11">
    <source>
        <dbReference type="ARBA" id="ARBA00023224"/>
    </source>
</evidence>
<dbReference type="Ensembl" id="ENSPMRT00000034176.1">
    <property type="protein sequence ID" value="ENSPMRP00000032235.1"/>
    <property type="gene ID" value="ENSPMRG00000020894.1"/>
</dbReference>
<keyword evidence="5 13" id="KW-0812">Transmembrane</keyword>
<dbReference type="Gene3D" id="1.20.1070.10">
    <property type="entry name" value="Rhodopsin 7-helix transmembrane proteins"/>
    <property type="match status" value="1"/>
</dbReference>
<dbReference type="PANTHER" id="PTHR11394:SF149">
    <property type="entry name" value="TASTE RECEPTOR TYPE 2 MEMBER 1"/>
    <property type="match status" value="1"/>
</dbReference>
<feature type="transmembrane region" description="Helical" evidence="14">
    <location>
        <begin position="255"/>
        <end position="278"/>
    </location>
</feature>
<keyword evidence="3 13" id="KW-0919">Taste</keyword>
<evidence type="ECO:0000256" key="1">
    <source>
        <dbReference type="ARBA" id="ARBA00004141"/>
    </source>
</evidence>
<organism evidence="15 16">
    <name type="scientific">Podarcis muralis</name>
    <name type="common">Wall lizard</name>
    <name type="synonym">Lacerta muralis</name>
    <dbReference type="NCBI Taxonomy" id="64176"/>
    <lineage>
        <taxon>Eukaryota</taxon>
        <taxon>Metazoa</taxon>
        <taxon>Chordata</taxon>
        <taxon>Craniata</taxon>
        <taxon>Vertebrata</taxon>
        <taxon>Euteleostomi</taxon>
        <taxon>Lepidosauria</taxon>
        <taxon>Squamata</taxon>
        <taxon>Bifurcata</taxon>
        <taxon>Unidentata</taxon>
        <taxon>Episquamata</taxon>
        <taxon>Laterata</taxon>
        <taxon>Lacertibaenia</taxon>
        <taxon>Lacertidae</taxon>
        <taxon>Podarcis</taxon>
    </lineage>
</organism>
<evidence type="ECO:0000256" key="5">
    <source>
        <dbReference type="ARBA" id="ARBA00022692"/>
    </source>
</evidence>
<dbReference type="GO" id="GO:0004930">
    <property type="term" value="F:G protein-coupled receptor activity"/>
    <property type="evidence" value="ECO:0007669"/>
    <property type="project" value="UniProtKB-KW"/>
</dbReference>
<evidence type="ECO:0000256" key="12">
    <source>
        <dbReference type="RuleBase" id="RU004423"/>
    </source>
</evidence>
<dbReference type="GeneTree" id="ENSGT01150000286961"/>
<dbReference type="GO" id="GO:0016020">
    <property type="term" value="C:membrane"/>
    <property type="evidence" value="ECO:0007669"/>
    <property type="project" value="UniProtKB-SubCell"/>
</dbReference>
<dbReference type="GO" id="GO:0033038">
    <property type="term" value="F:bitter taste receptor activity"/>
    <property type="evidence" value="ECO:0007669"/>
    <property type="project" value="InterPro"/>
</dbReference>
<keyword evidence="7 13" id="KW-0297">G-protein coupled receptor</keyword>
<proteinExistence type="inferred from homology"/>
<dbReference type="AlphaFoldDB" id="A0A670K7F7"/>
<dbReference type="Pfam" id="PF05296">
    <property type="entry name" value="TAS2R"/>
    <property type="match status" value="1"/>
</dbReference>
<evidence type="ECO:0000256" key="7">
    <source>
        <dbReference type="ARBA" id="ARBA00023040"/>
    </source>
</evidence>
<dbReference type="FunFam" id="1.20.1070.10:FF:000055">
    <property type="entry name" value="Taste receptor type 2"/>
    <property type="match status" value="1"/>
</dbReference>
<feature type="transmembrane region" description="Helical" evidence="14">
    <location>
        <begin position="183"/>
        <end position="201"/>
    </location>
</feature>
<keyword evidence="4 13" id="KW-0716">Sensory transduction</keyword>
<evidence type="ECO:0000256" key="2">
    <source>
        <dbReference type="ARBA" id="ARBA00007376"/>
    </source>
</evidence>
<dbReference type="InterPro" id="IPR007960">
    <property type="entry name" value="TAS2R"/>
</dbReference>
<accession>A0A670K7F7</accession>
<evidence type="ECO:0000256" key="6">
    <source>
        <dbReference type="ARBA" id="ARBA00022989"/>
    </source>
</evidence>